<organism evidence="1 2">
    <name type="scientific">Mucilaginibacter ginkgonis</name>
    <dbReference type="NCBI Taxonomy" id="2682091"/>
    <lineage>
        <taxon>Bacteria</taxon>
        <taxon>Pseudomonadati</taxon>
        <taxon>Bacteroidota</taxon>
        <taxon>Sphingobacteriia</taxon>
        <taxon>Sphingobacteriales</taxon>
        <taxon>Sphingobacteriaceae</taxon>
        <taxon>Mucilaginibacter</taxon>
    </lineage>
</organism>
<keyword evidence="2" id="KW-1185">Reference proteome</keyword>
<dbReference type="SUPFAM" id="SSF160574">
    <property type="entry name" value="BT0923-like"/>
    <property type="match status" value="1"/>
</dbReference>
<reference evidence="1 2" key="1">
    <citation type="submission" date="2020-12" db="EMBL/GenBank/DDBJ databases">
        <title>HMF7856_wgs.fasta genome submission.</title>
        <authorList>
            <person name="Kang H."/>
            <person name="Kim H."/>
            <person name="Joh K."/>
        </authorList>
    </citation>
    <scope>NUCLEOTIDE SEQUENCE [LARGE SCALE GENOMIC DNA]</scope>
    <source>
        <strain evidence="1 2">HMF7856</strain>
    </source>
</reference>
<dbReference type="Gene3D" id="3.10.450.360">
    <property type="match status" value="1"/>
</dbReference>
<dbReference type="KEGG" id="mgik:GO620_011980"/>
<dbReference type="RefSeq" id="WP_157525595.1">
    <property type="nucleotide sequence ID" value="NZ_CP066775.1"/>
</dbReference>
<gene>
    <name evidence="1" type="ORF">GO620_011980</name>
</gene>
<dbReference type="Proteomes" id="UP000429232">
    <property type="component" value="Chromosome"/>
</dbReference>
<dbReference type="AlphaFoldDB" id="A0A6I4INV4"/>
<protein>
    <submittedName>
        <fullName evidence="1">Uncharacterized protein</fullName>
    </submittedName>
</protein>
<evidence type="ECO:0000313" key="2">
    <source>
        <dbReference type="Proteomes" id="UP000429232"/>
    </source>
</evidence>
<dbReference type="EMBL" id="CP066775">
    <property type="protein sequence ID" value="QQL48894.1"/>
    <property type="molecule type" value="Genomic_DNA"/>
</dbReference>
<proteinExistence type="predicted"/>
<evidence type="ECO:0000313" key="1">
    <source>
        <dbReference type="EMBL" id="QQL48894.1"/>
    </source>
</evidence>
<name>A0A6I4INV4_9SPHI</name>
<sequence>MKSSKIVTLAGCLALATASLAQKVKEKDVPSAVEIALKSKYPGAAKVTWEKEKGNFDANWGGRSGEDMSVMFTPTGAFIEQVEALQPNALPAPALIYIKKAMGNVKIKETGRVTDAVGKITYEAEIKHKELIFDAEGKLVKIEK</sequence>
<accession>A0A6I4INV4</accession>